<dbReference type="InterPro" id="IPR012337">
    <property type="entry name" value="RNaseH-like_sf"/>
</dbReference>
<dbReference type="OrthoDB" id="6159421at2759"/>
<dbReference type="Pfam" id="PF05699">
    <property type="entry name" value="Dimer_Tnp_hAT"/>
    <property type="match status" value="1"/>
</dbReference>
<reference evidence="3" key="1">
    <citation type="submission" date="2021-02" db="EMBL/GenBank/DDBJ databases">
        <authorList>
            <person name="Nowell W R."/>
        </authorList>
    </citation>
    <scope>NUCLEOTIDE SEQUENCE</scope>
</reference>
<sequence length="773" mass="88619">MSKQNSLDKYFVKRKENNETNKLAKRFCVENENIITPSNIVASQPDHSTVNKVPPSDIQFIHNNSVSSKTLTNNTHPSKNNSELKLGSPSINDRIDKRSYKPSYSQKFPWLLYQPNVGGFCSICRNYWKPGTPLFREMEQKTKGVFTSAPFRNWKNALGDNGRLMRHFRSEYHLIAHENDKFRQQEGSIINQIATVSEAQKKENRDRLSDLLDCCYFLFKNELPHTTLYHPLLQLIGRLDHSSKLADFFQNCHKNATYNSTTSVTELLEATNNILEKNVLKKIQQARVISIMSDEGTDINRHGNLCICIRYCDQTTGEPTETYISLLHLKNKDAESIFNCIVTDLQQKHIDLTKIRFVAFDGAAVFSGIRNGVAAKFRAAFNLAILFIHCRAHALQLAVISAADGIPDICKSLSTLKSLVNFINRSSIRLTLFEDVQDIFISKHIKLIQPGDTRWLSNSLSIRSIVHSYQSLLVTLENIYNENNEDSAEALGLYNILSNQATAFIIHTLQPILDTLAVLSKSIQTKAADFKQLQDFISSTMLRLEELKDFSSIDYVNILETIQKLSLVSSTIRNSRSSISNVQLNTDEVFKSKILPFIENIINNIQARFEPSNLDLLNCFMIFDMENMNDNKDYGDKEIHTIQQHYSNDFDESIIYEWRTFRTYLLTKKKGGKLMTQREVCTKLVQDGMLKDIYPQLSLAAEIFLIAPISTATVERDFSTMNRVLTKLRNRLTTEHVDQLMRISIEGVDTLNEDMKEEIINYWKKVKPRRLAV</sequence>
<organism evidence="3 5">
    <name type="scientific">Rotaria socialis</name>
    <dbReference type="NCBI Taxonomy" id="392032"/>
    <lineage>
        <taxon>Eukaryota</taxon>
        <taxon>Metazoa</taxon>
        <taxon>Spiralia</taxon>
        <taxon>Gnathifera</taxon>
        <taxon>Rotifera</taxon>
        <taxon>Eurotatoria</taxon>
        <taxon>Bdelloidea</taxon>
        <taxon>Philodinida</taxon>
        <taxon>Philodinidae</taxon>
        <taxon>Rotaria</taxon>
    </lineage>
</organism>
<dbReference type="SUPFAM" id="SSF53098">
    <property type="entry name" value="Ribonuclease H-like"/>
    <property type="match status" value="1"/>
</dbReference>
<feature type="region of interest" description="Disordered" evidence="1">
    <location>
        <begin position="68"/>
        <end position="91"/>
    </location>
</feature>
<gene>
    <name evidence="3" type="ORF">TIS948_LOCUS31056</name>
    <name evidence="4" type="ORF">UJA718_LOCUS10527</name>
</gene>
<evidence type="ECO:0000256" key="1">
    <source>
        <dbReference type="SAM" id="MobiDB-lite"/>
    </source>
</evidence>
<dbReference type="PANTHER" id="PTHR46880:SF5">
    <property type="entry name" value="DUF4371 DOMAIN-CONTAINING PROTEIN"/>
    <property type="match status" value="1"/>
</dbReference>
<dbReference type="InterPro" id="IPR008906">
    <property type="entry name" value="HATC_C_dom"/>
</dbReference>
<protein>
    <recommendedName>
        <fullName evidence="2">HAT C-terminal dimerisation domain-containing protein</fullName>
    </recommendedName>
</protein>
<comment type="caution">
    <text evidence="3">The sequence shown here is derived from an EMBL/GenBank/DDBJ whole genome shotgun (WGS) entry which is preliminary data.</text>
</comment>
<dbReference type="Proteomes" id="UP000663825">
    <property type="component" value="Unassembled WGS sequence"/>
</dbReference>
<dbReference type="GO" id="GO:0046983">
    <property type="term" value="F:protein dimerization activity"/>
    <property type="evidence" value="ECO:0007669"/>
    <property type="project" value="InterPro"/>
</dbReference>
<dbReference type="PANTHER" id="PTHR46880">
    <property type="entry name" value="RAS-ASSOCIATING DOMAIN-CONTAINING PROTEIN"/>
    <property type="match status" value="1"/>
</dbReference>
<evidence type="ECO:0000313" key="4">
    <source>
        <dbReference type="EMBL" id="CAF4266968.1"/>
    </source>
</evidence>
<feature type="domain" description="HAT C-terminal dimerisation" evidence="2">
    <location>
        <begin position="692"/>
        <end position="742"/>
    </location>
</feature>
<evidence type="ECO:0000259" key="2">
    <source>
        <dbReference type="Pfam" id="PF05699"/>
    </source>
</evidence>
<evidence type="ECO:0000313" key="6">
    <source>
        <dbReference type="Proteomes" id="UP000663873"/>
    </source>
</evidence>
<accession>A0A818DC48</accession>
<keyword evidence="6" id="KW-1185">Reference proteome</keyword>
<dbReference type="EMBL" id="CAJNXB010005668">
    <property type="protein sequence ID" value="CAF3439402.1"/>
    <property type="molecule type" value="Genomic_DNA"/>
</dbReference>
<evidence type="ECO:0000313" key="5">
    <source>
        <dbReference type="Proteomes" id="UP000663825"/>
    </source>
</evidence>
<dbReference type="EMBL" id="CAJOBP010001242">
    <property type="protein sequence ID" value="CAF4266968.1"/>
    <property type="molecule type" value="Genomic_DNA"/>
</dbReference>
<evidence type="ECO:0000313" key="3">
    <source>
        <dbReference type="EMBL" id="CAF3439402.1"/>
    </source>
</evidence>
<feature type="compositionally biased region" description="Polar residues" evidence="1">
    <location>
        <begin position="68"/>
        <end position="83"/>
    </location>
</feature>
<dbReference type="Proteomes" id="UP000663873">
    <property type="component" value="Unassembled WGS sequence"/>
</dbReference>
<dbReference type="AlphaFoldDB" id="A0A818DC48"/>
<proteinExistence type="predicted"/>
<name>A0A818DC48_9BILA</name>